<evidence type="ECO:0000313" key="2">
    <source>
        <dbReference type="Proteomes" id="UP001623592"/>
    </source>
</evidence>
<evidence type="ECO:0000313" key="1">
    <source>
        <dbReference type="EMBL" id="MFL0250896.1"/>
    </source>
</evidence>
<comment type="caution">
    <text evidence="1">The sequence shown here is derived from an EMBL/GenBank/DDBJ whole genome shotgun (WGS) entry which is preliminary data.</text>
</comment>
<gene>
    <name evidence="1" type="ORF">ACJDT4_10725</name>
</gene>
<name>A0ABW8TEF2_9CLOT</name>
<sequence>MFKELIAILKKYGDNIILNQKRIVENTIGLIESNNIEDDKKILK</sequence>
<reference evidence="1 2" key="1">
    <citation type="submission" date="2024-11" db="EMBL/GenBank/DDBJ databases">
        <authorList>
            <person name="Heng Y.C."/>
            <person name="Lim A.C.H."/>
            <person name="Lee J.K.Y."/>
            <person name="Kittelmann S."/>
        </authorList>
    </citation>
    <scope>NUCLEOTIDE SEQUENCE [LARGE SCALE GENOMIC DNA]</scope>
    <source>
        <strain evidence="1 2">WILCCON 0114</strain>
    </source>
</reference>
<dbReference type="Proteomes" id="UP001623592">
    <property type="component" value="Unassembled WGS sequence"/>
</dbReference>
<dbReference type="EMBL" id="JBJIAA010000008">
    <property type="protein sequence ID" value="MFL0250896.1"/>
    <property type="molecule type" value="Genomic_DNA"/>
</dbReference>
<keyword evidence="2" id="KW-1185">Reference proteome</keyword>
<proteinExistence type="predicted"/>
<accession>A0ABW8TEF2</accession>
<organism evidence="1 2">
    <name type="scientific">Clostridium neuense</name>
    <dbReference type="NCBI Taxonomy" id="1728934"/>
    <lineage>
        <taxon>Bacteria</taxon>
        <taxon>Bacillati</taxon>
        <taxon>Bacillota</taxon>
        <taxon>Clostridia</taxon>
        <taxon>Eubacteriales</taxon>
        <taxon>Clostridiaceae</taxon>
        <taxon>Clostridium</taxon>
    </lineage>
</organism>
<protein>
    <submittedName>
        <fullName evidence="1">Uncharacterized protein</fullName>
    </submittedName>
</protein>